<dbReference type="InterPro" id="IPR032675">
    <property type="entry name" value="LRR_dom_sf"/>
</dbReference>
<dbReference type="SUPFAM" id="SSF52047">
    <property type="entry name" value="RNI-like"/>
    <property type="match status" value="1"/>
</dbReference>
<keyword evidence="2" id="KW-1185">Reference proteome</keyword>
<reference evidence="1 2" key="1">
    <citation type="journal article" date="2015" name="Fungal Genet. Biol.">
        <title>Evolution of novel wood decay mechanisms in Agaricales revealed by the genome sequences of Fistulina hepatica and Cylindrobasidium torrendii.</title>
        <authorList>
            <person name="Floudas D."/>
            <person name="Held B.W."/>
            <person name="Riley R."/>
            <person name="Nagy L.G."/>
            <person name="Koehler G."/>
            <person name="Ransdell A.S."/>
            <person name="Younus H."/>
            <person name="Chow J."/>
            <person name="Chiniquy J."/>
            <person name="Lipzen A."/>
            <person name="Tritt A."/>
            <person name="Sun H."/>
            <person name="Haridas S."/>
            <person name="LaButti K."/>
            <person name="Ohm R.A."/>
            <person name="Kues U."/>
            <person name="Blanchette R.A."/>
            <person name="Grigoriev I.V."/>
            <person name="Minto R.E."/>
            <person name="Hibbett D.S."/>
        </authorList>
    </citation>
    <scope>NUCLEOTIDE SEQUENCE [LARGE SCALE GENOMIC DNA]</scope>
    <source>
        <strain evidence="1 2">FP15055 ss-10</strain>
    </source>
</reference>
<sequence length="364" mass="39904">MSSLPTQLSADLIPLILELGSFWPRDLCALARVSSPWRFYTRKALYYAPTLSTYSACSKLADSLRRDESLNALIHELDIRPADIAPCSRAVSKGLSDARYILSIVEHISTLTLGGALAVRAERFLHILSRPDTLESLTIVGTPYNDELCSVATSSLEFDESLSSMFSGLQALSLSYLDLDIFAPCSLRVAHVHLQHVDVSSGSLTDMLSATTLETVSVVSDGLSGDTEEQLHQLLLHSNIKKLHFEVEWNKGHDREYTFLPLEGASIDSVAQLSLSGTHVCPAILKLIDQCFPALTELRISSRATFIKPQDWVSLLTGAHFTQLRALTIPSGCCGPPYMKWGAEDVGELGRKEFRGVAIILQDA</sequence>
<dbReference type="EMBL" id="KN880587">
    <property type="protein sequence ID" value="KIY65514.1"/>
    <property type="molecule type" value="Genomic_DNA"/>
</dbReference>
<proteinExistence type="predicted"/>
<name>A0A0D7B5P5_9AGAR</name>
<evidence type="ECO:0000313" key="2">
    <source>
        <dbReference type="Proteomes" id="UP000054007"/>
    </source>
</evidence>
<dbReference type="STRING" id="1314674.A0A0D7B5P5"/>
<protein>
    <recommendedName>
        <fullName evidence="3">F-box domain-containing protein</fullName>
    </recommendedName>
</protein>
<evidence type="ECO:0000313" key="1">
    <source>
        <dbReference type="EMBL" id="KIY65514.1"/>
    </source>
</evidence>
<accession>A0A0D7B5P5</accession>
<gene>
    <name evidence="1" type="ORF">CYLTODRAFT_445311</name>
</gene>
<evidence type="ECO:0008006" key="3">
    <source>
        <dbReference type="Google" id="ProtNLM"/>
    </source>
</evidence>
<dbReference type="Gene3D" id="3.80.10.10">
    <property type="entry name" value="Ribonuclease Inhibitor"/>
    <property type="match status" value="1"/>
</dbReference>
<organism evidence="1 2">
    <name type="scientific">Cylindrobasidium torrendii FP15055 ss-10</name>
    <dbReference type="NCBI Taxonomy" id="1314674"/>
    <lineage>
        <taxon>Eukaryota</taxon>
        <taxon>Fungi</taxon>
        <taxon>Dikarya</taxon>
        <taxon>Basidiomycota</taxon>
        <taxon>Agaricomycotina</taxon>
        <taxon>Agaricomycetes</taxon>
        <taxon>Agaricomycetidae</taxon>
        <taxon>Agaricales</taxon>
        <taxon>Marasmiineae</taxon>
        <taxon>Physalacriaceae</taxon>
        <taxon>Cylindrobasidium</taxon>
    </lineage>
</organism>
<dbReference type="Proteomes" id="UP000054007">
    <property type="component" value="Unassembled WGS sequence"/>
</dbReference>
<dbReference type="AlphaFoldDB" id="A0A0D7B5P5"/>
<dbReference type="OrthoDB" id="3251638at2759"/>